<dbReference type="RefSeq" id="WP_307556387.1">
    <property type="nucleotide sequence ID" value="NZ_JAUSQU010000001.1"/>
</dbReference>
<dbReference type="Pfam" id="PF13191">
    <property type="entry name" value="AAA_16"/>
    <property type="match status" value="1"/>
</dbReference>
<dbReference type="InterPro" id="IPR016032">
    <property type="entry name" value="Sig_transdc_resp-reg_C-effctor"/>
</dbReference>
<dbReference type="SMART" id="SM00421">
    <property type="entry name" value="HTH_LUXR"/>
    <property type="match status" value="1"/>
</dbReference>
<dbReference type="InterPro" id="IPR027417">
    <property type="entry name" value="P-loop_NTPase"/>
</dbReference>
<dbReference type="Gene3D" id="1.25.40.10">
    <property type="entry name" value="Tetratricopeptide repeat domain"/>
    <property type="match status" value="1"/>
</dbReference>
<dbReference type="SUPFAM" id="SSF52540">
    <property type="entry name" value="P-loop containing nucleoside triphosphate hydrolases"/>
    <property type="match status" value="1"/>
</dbReference>
<evidence type="ECO:0000256" key="1">
    <source>
        <dbReference type="ARBA" id="ARBA00022741"/>
    </source>
</evidence>
<dbReference type="EMBL" id="JAUSQU010000001">
    <property type="protein sequence ID" value="MDP9842484.1"/>
    <property type="molecule type" value="Genomic_DNA"/>
</dbReference>
<reference evidence="4 5" key="1">
    <citation type="submission" date="2023-07" db="EMBL/GenBank/DDBJ databases">
        <title>Sequencing the genomes of 1000 actinobacteria strains.</title>
        <authorList>
            <person name="Klenk H.-P."/>
        </authorList>
    </citation>
    <scope>NUCLEOTIDE SEQUENCE [LARGE SCALE GENOMIC DNA]</scope>
    <source>
        <strain evidence="4 5">DSM 46740</strain>
    </source>
</reference>
<name>A0ABT9Q956_9ACTN</name>
<dbReference type="Gene3D" id="1.10.10.10">
    <property type="entry name" value="Winged helix-like DNA-binding domain superfamily/Winged helix DNA-binding domain"/>
    <property type="match status" value="1"/>
</dbReference>
<dbReference type="InterPro" id="IPR000792">
    <property type="entry name" value="Tscrpt_reg_LuxR_C"/>
</dbReference>
<gene>
    <name evidence="4" type="ORF">J2853_001695</name>
</gene>
<evidence type="ECO:0000313" key="5">
    <source>
        <dbReference type="Proteomes" id="UP001225356"/>
    </source>
</evidence>
<comment type="caution">
    <text evidence="4">The sequence shown here is derived from an EMBL/GenBank/DDBJ whole genome shotgun (WGS) entry which is preliminary data.</text>
</comment>
<dbReference type="InterPro" id="IPR041664">
    <property type="entry name" value="AAA_16"/>
</dbReference>
<keyword evidence="1" id="KW-0547">Nucleotide-binding</keyword>
<keyword evidence="4" id="KW-0238">DNA-binding</keyword>
<keyword evidence="2" id="KW-0067">ATP-binding</keyword>
<dbReference type="CDD" id="cd06170">
    <property type="entry name" value="LuxR_C_like"/>
    <property type="match status" value="1"/>
</dbReference>
<sequence length="922" mass="100060">MDIIGRDRELAALRETIRRPPGVPPNLVLHGDPGVGKTVLLRAAIGYAEQRGVRVLGGTGYESEAQMAFAGLYQLFAPVLDHLDRVEPFHRDVLRRVLGFQPGPIPDRLAISVASLAVLASVAEDGPVLIAVEDAHWVDHPTREVVMFLLLRLQPYDIRAIFARRPLTSTERVTPGIHMLEVEPLEEGAAEALLSLLHPHLPEAVRRRVLRDAAGNPLALAELPEVFGTDAAAGLEMLPSGAPLRTRLESGFAGRALSLPAPSHTALLITALDGDRLEHRSEEAQPTSLSPRDLLEIERLGLITRDSTPSGVRFRHPLVRSAIINTASPDEVRAAHAVLAEQHRADPERRVWHLAAAAVEPKEEVAAEIEQTAYAVSVRGGTGLAVTAMQRAAALTPDPGDAARRLQRAADLASECGRLDLAQRLLDEARRHLDDPARSAHGLTTKARILLLRDGDLAAVRRLLTRAVATGGASMTGPALDGAVLARVVAASYAQDPVEWEAVRDVFAGRGDHLGPHVHLLHDVLYDVSRTGHGAATRLRAAFEALPDDAPPGRVAELCRAATWLDLLHDYRLQVRDLIADESGRGAVTYAASGYWFAAHDHYLSGEWEAAETAASAGLDLCVRHDLELLAHDLRCSLGWFAAGRGDVDSAREYSRTVEQWAEPRGSGLHLTLSARNLALAALSQGDYESAYAQCVRVSPAGDLARHVAYAPWLVFDLVDAAVHSGRPREARAHVAAAERASLADLTPRLRLQIFAARALVAPEDEAPALFRAALALPRVEQRPFDHARVRLALGEFHRRRHRPGDARPELRRAADLFARIGATAWRQRAEQELRATGVAVAQQVVPRTSTDSAAGDLTAQQLEVAHLAASGLSNKEIAERLYLSPRTVSAHLYRIFPKLGITSRSALRDALEALRHTRIPS</sequence>
<keyword evidence="5" id="KW-1185">Reference proteome</keyword>
<dbReference type="InterPro" id="IPR036388">
    <property type="entry name" value="WH-like_DNA-bd_sf"/>
</dbReference>
<dbReference type="PANTHER" id="PTHR16305">
    <property type="entry name" value="TESTICULAR SOLUBLE ADENYLYL CYCLASE"/>
    <property type="match status" value="1"/>
</dbReference>
<protein>
    <submittedName>
        <fullName evidence="4">DNA-binding CsgD family transcriptional regulator</fullName>
    </submittedName>
</protein>
<dbReference type="InterPro" id="IPR011990">
    <property type="entry name" value="TPR-like_helical_dom_sf"/>
</dbReference>
<dbReference type="PANTHER" id="PTHR16305:SF35">
    <property type="entry name" value="TRANSCRIPTIONAL ACTIVATOR DOMAIN"/>
    <property type="match status" value="1"/>
</dbReference>
<dbReference type="SUPFAM" id="SSF48452">
    <property type="entry name" value="TPR-like"/>
    <property type="match status" value="1"/>
</dbReference>
<feature type="domain" description="HTH luxR-type" evidence="3">
    <location>
        <begin position="851"/>
        <end position="916"/>
    </location>
</feature>
<dbReference type="SUPFAM" id="SSF46894">
    <property type="entry name" value="C-terminal effector domain of the bipartite response regulators"/>
    <property type="match status" value="1"/>
</dbReference>
<dbReference type="Pfam" id="PF00196">
    <property type="entry name" value="GerE"/>
    <property type="match status" value="1"/>
</dbReference>
<organism evidence="4 5">
    <name type="scientific">Streptosporangium lutulentum</name>
    <dbReference type="NCBI Taxonomy" id="1461250"/>
    <lineage>
        <taxon>Bacteria</taxon>
        <taxon>Bacillati</taxon>
        <taxon>Actinomycetota</taxon>
        <taxon>Actinomycetes</taxon>
        <taxon>Streptosporangiales</taxon>
        <taxon>Streptosporangiaceae</taxon>
        <taxon>Streptosporangium</taxon>
    </lineage>
</organism>
<dbReference type="Proteomes" id="UP001225356">
    <property type="component" value="Unassembled WGS sequence"/>
</dbReference>
<dbReference type="PROSITE" id="PS00622">
    <property type="entry name" value="HTH_LUXR_1"/>
    <property type="match status" value="1"/>
</dbReference>
<dbReference type="PROSITE" id="PS50043">
    <property type="entry name" value="HTH_LUXR_2"/>
    <property type="match status" value="1"/>
</dbReference>
<dbReference type="CDD" id="cd00009">
    <property type="entry name" value="AAA"/>
    <property type="match status" value="1"/>
</dbReference>
<evidence type="ECO:0000256" key="2">
    <source>
        <dbReference type="ARBA" id="ARBA00022840"/>
    </source>
</evidence>
<evidence type="ECO:0000313" key="4">
    <source>
        <dbReference type="EMBL" id="MDP9842484.1"/>
    </source>
</evidence>
<dbReference type="PRINTS" id="PR00038">
    <property type="entry name" value="HTHLUXR"/>
</dbReference>
<accession>A0ABT9Q956</accession>
<proteinExistence type="predicted"/>
<dbReference type="GO" id="GO:0003677">
    <property type="term" value="F:DNA binding"/>
    <property type="evidence" value="ECO:0007669"/>
    <property type="project" value="UniProtKB-KW"/>
</dbReference>
<evidence type="ECO:0000259" key="3">
    <source>
        <dbReference type="PROSITE" id="PS50043"/>
    </source>
</evidence>
<dbReference type="Gene3D" id="3.40.50.300">
    <property type="entry name" value="P-loop containing nucleotide triphosphate hydrolases"/>
    <property type="match status" value="1"/>
</dbReference>